<evidence type="ECO:0000313" key="3">
    <source>
        <dbReference type="Proteomes" id="UP000318422"/>
    </source>
</evidence>
<dbReference type="PANTHER" id="PTHR42951">
    <property type="entry name" value="METALLO-BETA-LACTAMASE DOMAIN-CONTAINING"/>
    <property type="match status" value="1"/>
</dbReference>
<dbReference type="EMBL" id="BJNV01000016">
    <property type="protein sequence ID" value="GEC95314.1"/>
    <property type="molecule type" value="Genomic_DNA"/>
</dbReference>
<gene>
    <name evidence="2" type="primary">cphA1_2</name>
    <name evidence="2" type="ORF">ZRA01_13870</name>
</gene>
<keyword evidence="3" id="KW-1185">Reference proteome</keyword>
<dbReference type="RefSeq" id="WP_141350690.1">
    <property type="nucleotide sequence ID" value="NZ_BJNV01000016.1"/>
</dbReference>
<dbReference type="InterPro" id="IPR001279">
    <property type="entry name" value="Metallo-B-lactamas"/>
</dbReference>
<evidence type="ECO:0000259" key="1">
    <source>
        <dbReference type="SMART" id="SM00849"/>
    </source>
</evidence>
<organism evidence="2 3">
    <name type="scientific">Zoogloea ramigera</name>
    <dbReference type="NCBI Taxonomy" id="350"/>
    <lineage>
        <taxon>Bacteria</taxon>
        <taxon>Pseudomonadati</taxon>
        <taxon>Pseudomonadota</taxon>
        <taxon>Betaproteobacteria</taxon>
        <taxon>Rhodocyclales</taxon>
        <taxon>Zoogloeaceae</taxon>
        <taxon>Zoogloea</taxon>
    </lineage>
</organism>
<dbReference type="Proteomes" id="UP000318422">
    <property type="component" value="Unassembled WGS sequence"/>
</dbReference>
<dbReference type="InterPro" id="IPR050855">
    <property type="entry name" value="NDM-1-like"/>
</dbReference>
<reference evidence="2 3" key="1">
    <citation type="submission" date="2019-06" db="EMBL/GenBank/DDBJ databases">
        <title>Whole genome shotgun sequence of Zoogloea ramigera NBRC 15342.</title>
        <authorList>
            <person name="Hosoyama A."/>
            <person name="Uohara A."/>
            <person name="Ohji S."/>
            <person name="Ichikawa N."/>
        </authorList>
    </citation>
    <scope>NUCLEOTIDE SEQUENCE [LARGE SCALE GENOMIC DNA]</scope>
    <source>
        <strain evidence="2 3">NBRC 15342</strain>
    </source>
</reference>
<dbReference type="SUPFAM" id="SSF56281">
    <property type="entry name" value="Metallo-hydrolase/oxidoreductase"/>
    <property type="match status" value="1"/>
</dbReference>
<dbReference type="InterPro" id="IPR036866">
    <property type="entry name" value="RibonucZ/Hydroxyglut_hydro"/>
</dbReference>
<dbReference type="OrthoDB" id="1273797at2"/>
<sequence>MTRGKFLFVPWLRVIATLAILATLLPTARAGEQNLKPVRVSDHVWYVQGDSGMASAANQGFNSNAGFVVTRDSVIVIDALGTPPLGEALVVAIRQVSDKPIRRVILTHYHADHFYGLAAFKAAGAEVWAHRAGREYFTSGEAAARLAQRRTDLFPWVDEHTRLIEADRWLDGDTRFEAGGLHFRVSFLGPAHSSEDLLVSVDEDGVVFCGDILFAGRIPFVGSADSKRWLAAIDVLAGLKPKILVTGHGAHSTNAGADLTLTRDYLLYLREQMGKAVDEMTPFEEAYARTDWRRFSKVPAFEAANRINAYGTYLTLERESLAK</sequence>
<accession>A0A4Y4CV14</accession>
<evidence type="ECO:0000313" key="2">
    <source>
        <dbReference type="EMBL" id="GEC95314.1"/>
    </source>
</evidence>
<dbReference type="SMART" id="SM00849">
    <property type="entry name" value="Lactamase_B"/>
    <property type="match status" value="1"/>
</dbReference>
<dbReference type="GO" id="GO:0016787">
    <property type="term" value="F:hydrolase activity"/>
    <property type="evidence" value="ECO:0007669"/>
    <property type="project" value="UniProtKB-KW"/>
</dbReference>
<dbReference type="AlphaFoldDB" id="A0A4Y4CV14"/>
<dbReference type="Gene3D" id="3.60.15.10">
    <property type="entry name" value="Ribonuclease Z/Hydroxyacylglutathione hydrolase-like"/>
    <property type="match status" value="1"/>
</dbReference>
<name>A0A4Y4CV14_ZOORA</name>
<comment type="caution">
    <text evidence="2">The sequence shown here is derived from an EMBL/GenBank/DDBJ whole genome shotgun (WGS) entry which is preliminary data.</text>
</comment>
<dbReference type="PANTHER" id="PTHR42951:SF20">
    <property type="entry name" value="BETA LACTAMASE"/>
    <property type="match status" value="1"/>
</dbReference>
<dbReference type="Pfam" id="PF00753">
    <property type="entry name" value="Lactamase_B"/>
    <property type="match status" value="1"/>
</dbReference>
<proteinExistence type="predicted"/>
<keyword evidence="2" id="KW-0378">Hydrolase</keyword>
<feature type="domain" description="Metallo-beta-lactamase" evidence="1">
    <location>
        <begin position="62"/>
        <end position="248"/>
    </location>
</feature>
<protein>
    <submittedName>
        <fullName evidence="2">MBL fold metallo-hydrolase</fullName>
    </submittedName>
</protein>
<dbReference type="CDD" id="cd16282">
    <property type="entry name" value="metallo-hydrolase-like_MBL-fold"/>
    <property type="match status" value="1"/>
</dbReference>